<dbReference type="PROSITE" id="PS00626">
    <property type="entry name" value="RCC1_2"/>
    <property type="match status" value="4"/>
</dbReference>
<evidence type="ECO:0000256" key="2">
    <source>
        <dbReference type="PROSITE-ProRule" id="PRU00235"/>
    </source>
</evidence>
<name>A0ABD3RZ10_9STRA</name>
<evidence type="ECO:0000259" key="3">
    <source>
        <dbReference type="PROSITE" id="PS50097"/>
    </source>
</evidence>
<evidence type="ECO:0000313" key="4">
    <source>
        <dbReference type="EMBL" id="KAL3817484.1"/>
    </source>
</evidence>
<dbReference type="PROSITE" id="PS50012">
    <property type="entry name" value="RCC1_3"/>
    <property type="match status" value="5"/>
</dbReference>
<keyword evidence="1" id="KW-0677">Repeat</keyword>
<dbReference type="Proteomes" id="UP001530377">
    <property type="component" value="Unassembled WGS sequence"/>
</dbReference>
<dbReference type="PANTHER" id="PTHR22872">
    <property type="entry name" value="BTK-BINDING PROTEIN-RELATED"/>
    <property type="match status" value="1"/>
</dbReference>
<keyword evidence="5" id="KW-1185">Reference proteome</keyword>
<feature type="repeat" description="RCC1" evidence="2">
    <location>
        <begin position="131"/>
        <end position="182"/>
    </location>
</feature>
<reference evidence="4 5" key="1">
    <citation type="submission" date="2024-10" db="EMBL/GenBank/DDBJ databases">
        <title>Updated reference genomes for cyclostephanoid diatoms.</title>
        <authorList>
            <person name="Roberts W.R."/>
            <person name="Alverson A.J."/>
        </authorList>
    </citation>
    <scope>NUCLEOTIDE SEQUENCE [LARGE SCALE GENOMIC DNA]</scope>
    <source>
        <strain evidence="4 5">AJA228-03</strain>
    </source>
</reference>
<dbReference type="InterPro" id="IPR000408">
    <property type="entry name" value="Reg_chr_condens"/>
</dbReference>
<dbReference type="Pfam" id="PF25390">
    <property type="entry name" value="WD40_RLD"/>
    <property type="match status" value="1"/>
</dbReference>
<sequence>MNSLTGQIVTHVTCGSYHTAAVSSNGDLFTWGGGMYGKLGHGNESGHSTPRRVETLVGLVVVDIACGSRHTAVITNKGCLYTWGDKENGVAGHGDTEGHQYTPKLLERLSGKKVVQLSACGFHTGCLTDMGEVYTWGEGKFGRLGHGAERNCHSPRLVETLLGKRPIQIACGGFHSAVVTQDGKMYTFGGGEHGQLGHGDKVNRVKPTLVQALDGIFLKQITCGWSHSVALTSEGEVYTWGNGDHGKLGHGSGKKVSTPQLLEKLVGQNVVRVASYNEHTACLVEPHSVTQGGSRRAAPGTMIPISAAFLHDMKEMVNDEEYSDVAFVVEGRPVYALRSILAKRCEHFAAMFRSGMRECEEGAEIPIPNMSHAVFLLILEYLYTDSVKIELEHAVELYIASDIYQLATLRDMCCVVVRRSVGSENATYLLQTAHEAHCQVMKDIAMEYIVANFDVISKSEGIKVVSHSLLLEILSLRP</sequence>
<feature type="repeat" description="RCC1" evidence="2">
    <location>
        <begin position="183"/>
        <end position="234"/>
    </location>
</feature>
<dbReference type="InterPro" id="IPR051625">
    <property type="entry name" value="Signaling_Regulatory_Domain"/>
</dbReference>
<dbReference type="CDD" id="cd14733">
    <property type="entry name" value="BACK"/>
    <property type="match status" value="1"/>
</dbReference>
<dbReference type="Pfam" id="PF00651">
    <property type="entry name" value="BTB"/>
    <property type="match status" value="1"/>
</dbReference>
<dbReference type="AlphaFoldDB" id="A0ABD3RZ10"/>
<dbReference type="InterPro" id="IPR000210">
    <property type="entry name" value="BTB/POZ_dom"/>
</dbReference>
<dbReference type="SMART" id="SM00225">
    <property type="entry name" value="BTB"/>
    <property type="match status" value="1"/>
</dbReference>
<dbReference type="Gene3D" id="3.30.710.10">
    <property type="entry name" value="Potassium Channel Kv1.1, Chain A"/>
    <property type="match status" value="1"/>
</dbReference>
<dbReference type="InterPro" id="IPR009091">
    <property type="entry name" value="RCC1/BLIP-II"/>
</dbReference>
<proteinExistence type="predicted"/>
<accession>A0ABD3RZ10</accession>
<feature type="repeat" description="RCC1" evidence="2">
    <location>
        <begin position="26"/>
        <end position="77"/>
    </location>
</feature>
<dbReference type="SUPFAM" id="SSF50985">
    <property type="entry name" value="RCC1/BLIP-II"/>
    <property type="match status" value="1"/>
</dbReference>
<dbReference type="PANTHER" id="PTHR22872:SF2">
    <property type="entry name" value="INHIBITOR OF BRUTON TYROSINE KINASE"/>
    <property type="match status" value="1"/>
</dbReference>
<gene>
    <name evidence="4" type="ORF">ACHAXA_007074</name>
</gene>
<dbReference type="PROSITE" id="PS50097">
    <property type="entry name" value="BTB"/>
    <property type="match status" value="1"/>
</dbReference>
<feature type="repeat" description="RCC1" evidence="2">
    <location>
        <begin position="235"/>
        <end position="286"/>
    </location>
</feature>
<dbReference type="Gene3D" id="1.25.40.420">
    <property type="match status" value="1"/>
</dbReference>
<evidence type="ECO:0000256" key="1">
    <source>
        <dbReference type="ARBA" id="ARBA00022737"/>
    </source>
</evidence>
<comment type="caution">
    <text evidence="4">The sequence shown here is derived from an EMBL/GenBank/DDBJ whole genome shotgun (WGS) entry which is preliminary data.</text>
</comment>
<dbReference type="PRINTS" id="PR00633">
    <property type="entry name" value="RCCNDNSATION"/>
</dbReference>
<dbReference type="InterPro" id="IPR011333">
    <property type="entry name" value="SKP1/BTB/POZ_sf"/>
</dbReference>
<dbReference type="EMBL" id="JALLPB020000102">
    <property type="protein sequence ID" value="KAL3817484.1"/>
    <property type="molecule type" value="Genomic_DNA"/>
</dbReference>
<feature type="repeat" description="RCC1" evidence="2">
    <location>
        <begin position="78"/>
        <end position="130"/>
    </location>
</feature>
<dbReference type="InterPro" id="IPR058923">
    <property type="entry name" value="RCC1-like_dom"/>
</dbReference>
<evidence type="ECO:0000313" key="5">
    <source>
        <dbReference type="Proteomes" id="UP001530377"/>
    </source>
</evidence>
<protein>
    <recommendedName>
        <fullName evidence="3">BTB domain-containing protein</fullName>
    </recommendedName>
</protein>
<feature type="domain" description="BTB" evidence="3">
    <location>
        <begin position="323"/>
        <end position="391"/>
    </location>
</feature>
<dbReference type="SUPFAM" id="SSF54695">
    <property type="entry name" value="POZ domain"/>
    <property type="match status" value="1"/>
</dbReference>
<dbReference type="Gene3D" id="2.130.10.30">
    <property type="entry name" value="Regulator of chromosome condensation 1/beta-lactamase-inhibitor protein II"/>
    <property type="match status" value="2"/>
</dbReference>
<organism evidence="4 5">
    <name type="scientific">Cyclostephanos tholiformis</name>
    <dbReference type="NCBI Taxonomy" id="382380"/>
    <lineage>
        <taxon>Eukaryota</taxon>
        <taxon>Sar</taxon>
        <taxon>Stramenopiles</taxon>
        <taxon>Ochrophyta</taxon>
        <taxon>Bacillariophyta</taxon>
        <taxon>Coscinodiscophyceae</taxon>
        <taxon>Thalassiosirophycidae</taxon>
        <taxon>Stephanodiscales</taxon>
        <taxon>Stephanodiscaceae</taxon>
        <taxon>Cyclostephanos</taxon>
    </lineage>
</organism>